<comment type="caution">
    <text evidence="11">The sequence shown here is derived from an EMBL/GenBank/DDBJ whole genome shotgun (WGS) entry which is preliminary data.</text>
</comment>
<comment type="cofactor">
    <cofactor evidence="1">
        <name>Mg(2+)</name>
        <dbReference type="ChEBI" id="CHEBI:18420"/>
    </cofactor>
</comment>
<keyword evidence="5 9" id="KW-0378">Hydrolase</keyword>
<dbReference type="SMART" id="SM00332">
    <property type="entry name" value="PP2Cc"/>
    <property type="match status" value="1"/>
</dbReference>
<comment type="catalytic activity">
    <reaction evidence="7">
        <text>O-phospho-L-seryl-[protein] + H2O = L-seryl-[protein] + phosphate</text>
        <dbReference type="Rhea" id="RHEA:20629"/>
        <dbReference type="Rhea" id="RHEA-COMP:9863"/>
        <dbReference type="Rhea" id="RHEA-COMP:11604"/>
        <dbReference type="ChEBI" id="CHEBI:15377"/>
        <dbReference type="ChEBI" id="CHEBI:29999"/>
        <dbReference type="ChEBI" id="CHEBI:43474"/>
        <dbReference type="ChEBI" id="CHEBI:83421"/>
        <dbReference type="EC" id="3.1.3.16"/>
    </reaction>
</comment>
<comment type="similarity">
    <text evidence="9">Belongs to the PP2C family.</text>
</comment>
<evidence type="ECO:0000256" key="8">
    <source>
        <dbReference type="ARBA" id="ARBA00048336"/>
    </source>
</evidence>
<protein>
    <recommendedName>
        <fullName evidence="3">protein-serine/threonine phosphatase</fullName>
        <ecNumber evidence="3">3.1.3.16</ecNumber>
    </recommendedName>
</protein>
<dbReference type="CDD" id="cd00143">
    <property type="entry name" value="PP2Cc"/>
    <property type="match status" value="1"/>
</dbReference>
<reference evidence="11" key="1">
    <citation type="submission" date="2021-01" db="EMBL/GenBank/DDBJ databases">
        <authorList>
            <consortium name="Genoscope - CEA"/>
            <person name="William W."/>
        </authorList>
    </citation>
    <scope>NUCLEOTIDE SEQUENCE</scope>
</reference>
<evidence type="ECO:0000313" key="11">
    <source>
        <dbReference type="EMBL" id="CAD8132743.1"/>
    </source>
</evidence>
<evidence type="ECO:0000256" key="3">
    <source>
        <dbReference type="ARBA" id="ARBA00013081"/>
    </source>
</evidence>
<dbReference type="PROSITE" id="PS01032">
    <property type="entry name" value="PPM_1"/>
    <property type="match status" value="1"/>
</dbReference>
<dbReference type="InterPro" id="IPR000222">
    <property type="entry name" value="PP2C_BS"/>
</dbReference>
<dbReference type="PROSITE" id="PS51746">
    <property type="entry name" value="PPM_2"/>
    <property type="match status" value="1"/>
</dbReference>
<dbReference type="EMBL" id="CAJJDP010000003">
    <property type="protein sequence ID" value="CAD8132743.1"/>
    <property type="molecule type" value="Genomic_DNA"/>
</dbReference>
<sequence length="479" mass="54150">MNYKSRDAPSFLNKYLQRDINPKRPFESQNKSYQKYDVSPLIKQPVRKTLELNFSSLEEQSLKKQAVLPNYEPTKCSSGRNGIIRAYAANTNQGIVRDYNEDRVSIILNIVKPQNRATENWPKCSFFGVYDGHGGAACADFLRDTLHQFVIKEPEFPWNPVGAIKKGFEAAENHFLAYALDQYSKGIQERSGSCAIVCLIVGDVCYVANVGDSRAVLSSQKGKRVTNLSIDHKPETEAERIQRGGGKIYQTQGVNEEGNQVTGPVRVMPGRLSVSRTFGDIEAKFEQFGGNSKVVISEPDVKIFKINQDHDFIVLGCDGIFDKMSSGDVVNIIWQDIQNNTKSNLHSILSTAVDSVLKEAIYKKSSDNVTLLIVAFQINTQKEEQKEIKYTYSNSVERIEDSFHIHSRPRISQQITKRNDENFSQFSSLNYCNQAVSMHNSNKSALVQNFQNRLLKQQQQNKKSCLDEVTNKIKTSYII</sequence>
<dbReference type="OMA" id="MNYKSRD"/>
<dbReference type="PANTHER" id="PTHR13832">
    <property type="entry name" value="PROTEIN PHOSPHATASE 2C"/>
    <property type="match status" value="1"/>
</dbReference>
<evidence type="ECO:0000313" key="12">
    <source>
        <dbReference type="Proteomes" id="UP000683925"/>
    </source>
</evidence>
<comment type="catalytic activity">
    <reaction evidence="8">
        <text>O-phospho-L-threonyl-[protein] + H2O = L-threonyl-[protein] + phosphate</text>
        <dbReference type="Rhea" id="RHEA:47004"/>
        <dbReference type="Rhea" id="RHEA-COMP:11060"/>
        <dbReference type="Rhea" id="RHEA-COMP:11605"/>
        <dbReference type="ChEBI" id="CHEBI:15377"/>
        <dbReference type="ChEBI" id="CHEBI:30013"/>
        <dbReference type="ChEBI" id="CHEBI:43474"/>
        <dbReference type="ChEBI" id="CHEBI:61977"/>
        <dbReference type="EC" id="3.1.3.16"/>
    </reaction>
</comment>
<organism evidence="11 12">
    <name type="scientific">Paramecium octaurelia</name>
    <dbReference type="NCBI Taxonomy" id="43137"/>
    <lineage>
        <taxon>Eukaryota</taxon>
        <taxon>Sar</taxon>
        <taxon>Alveolata</taxon>
        <taxon>Ciliophora</taxon>
        <taxon>Intramacronucleata</taxon>
        <taxon>Oligohymenophorea</taxon>
        <taxon>Peniculida</taxon>
        <taxon>Parameciidae</taxon>
        <taxon>Paramecium</taxon>
    </lineage>
</organism>
<evidence type="ECO:0000256" key="2">
    <source>
        <dbReference type="ARBA" id="ARBA00004170"/>
    </source>
</evidence>
<evidence type="ECO:0000259" key="10">
    <source>
        <dbReference type="PROSITE" id="PS51746"/>
    </source>
</evidence>
<dbReference type="GO" id="GO:0046872">
    <property type="term" value="F:metal ion binding"/>
    <property type="evidence" value="ECO:0007669"/>
    <property type="project" value="UniProtKB-KW"/>
</dbReference>
<dbReference type="InterPro" id="IPR015655">
    <property type="entry name" value="PP2C"/>
</dbReference>
<dbReference type="EC" id="3.1.3.16" evidence="3"/>
<dbReference type="GO" id="GO:0016020">
    <property type="term" value="C:membrane"/>
    <property type="evidence" value="ECO:0007669"/>
    <property type="project" value="UniProtKB-SubCell"/>
</dbReference>
<dbReference type="FunFam" id="3.60.40.10:FF:000099">
    <property type="entry name" value="Uncharacterized protein"/>
    <property type="match status" value="1"/>
</dbReference>
<feature type="domain" description="PPM-type phosphatase" evidence="10">
    <location>
        <begin position="86"/>
        <end position="376"/>
    </location>
</feature>
<evidence type="ECO:0000256" key="4">
    <source>
        <dbReference type="ARBA" id="ARBA00022723"/>
    </source>
</evidence>
<dbReference type="Proteomes" id="UP000683925">
    <property type="component" value="Unassembled WGS sequence"/>
</dbReference>
<evidence type="ECO:0000256" key="7">
    <source>
        <dbReference type="ARBA" id="ARBA00047761"/>
    </source>
</evidence>
<keyword evidence="4" id="KW-0479">Metal-binding</keyword>
<evidence type="ECO:0000256" key="1">
    <source>
        <dbReference type="ARBA" id="ARBA00001946"/>
    </source>
</evidence>
<dbReference type="InterPro" id="IPR001932">
    <property type="entry name" value="PPM-type_phosphatase-like_dom"/>
</dbReference>
<evidence type="ECO:0000256" key="9">
    <source>
        <dbReference type="RuleBase" id="RU003465"/>
    </source>
</evidence>
<name>A0A8S1RZP2_PAROT</name>
<dbReference type="Pfam" id="PF00481">
    <property type="entry name" value="PP2C"/>
    <property type="match status" value="1"/>
</dbReference>
<comment type="subcellular location">
    <subcellularLocation>
        <location evidence="2">Membrane</location>
        <topology evidence="2">Peripheral membrane protein</topology>
    </subcellularLocation>
</comment>
<evidence type="ECO:0000256" key="6">
    <source>
        <dbReference type="ARBA" id="ARBA00022912"/>
    </source>
</evidence>
<gene>
    <name evidence="11" type="ORF">POCTA_138.1.T0040104</name>
</gene>
<dbReference type="OrthoDB" id="10264738at2759"/>
<dbReference type="AlphaFoldDB" id="A0A8S1RZP2"/>
<evidence type="ECO:0000256" key="5">
    <source>
        <dbReference type="ARBA" id="ARBA00022801"/>
    </source>
</evidence>
<proteinExistence type="inferred from homology"/>
<dbReference type="GO" id="GO:0004722">
    <property type="term" value="F:protein serine/threonine phosphatase activity"/>
    <property type="evidence" value="ECO:0007669"/>
    <property type="project" value="UniProtKB-EC"/>
</dbReference>
<keyword evidence="6 9" id="KW-0904">Protein phosphatase</keyword>
<keyword evidence="12" id="KW-1185">Reference proteome</keyword>
<accession>A0A8S1RZP2</accession>
<dbReference type="PANTHER" id="PTHR13832:SF803">
    <property type="entry name" value="PROTEIN PHOSPHATASE 1G"/>
    <property type="match status" value="1"/>
</dbReference>